<sequence length="280" mass="32289">MLFENFNPILETIILSIGPLGAILAARNGYRAWLKYEIVVSSLFGIVLLFKPDSMLLPLLNSTEFTNYHWFLANLHGVFLIWSPFYAFTFLNSKDESIFYGHFWSRLVCHALTFIDNIYVYSLHTHWNYRILIVSAVFCVLEVVVNFYYIFTTKQPKRPSSSEFETVDYVARLDALILYDLQQSNESYRSICRASGGFLLSMSFESFCAVDFKFSSDKKNLMKSRLIGNLLELCVILSGGIFGLIGFKSFFVYLCGNLFYEAILFYGYNSVKEEPESKSE</sequence>
<reference evidence="2 3" key="1">
    <citation type="journal article" date="2018" name="Sci. Rep.">
        <title>Genomic signatures of local adaptation to the degree of environmental predictability in rotifers.</title>
        <authorList>
            <person name="Franch-Gras L."/>
            <person name="Hahn C."/>
            <person name="Garcia-Roger E.M."/>
            <person name="Carmona M.J."/>
            <person name="Serra M."/>
            <person name="Gomez A."/>
        </authorList>
    </citation>
    <scope>NUCLEOTIDE SEQUENCE [LARGE SCALE GENOMIC DNA]</scope>
    <source>
        <strain evidence="2">HYR1</strain>
    </source>
</reference>
<dbReference type="Proteomes" id="UP000276133">
    <property type="component" value="Unassembled WGS sequence"/>
</dbReference>
<accession>A0A3M7SBG7</accession>
<feature type="transmembrane region" description="Helical" evidence="1">
    <location>
        <begin position="251"/>
        <end position="268"/>
    </location>
</feature>
<evidence type="ECO:0000256" key="1">
    <source>
        <dbReference type="SAM" id="Phobius"/>
    </source>
</evidence>
<name>A0A3M7SBG7_BRAPC</name>
<dbReference type="AlphaFoldDB" id="A0A3M7SBG7"/>
<evidence type="ECO:0000313" key="2">
    <source>
        <dbReference type="EMBL" id="RNA33112.1"/>
    </source>
</evidence>
<keyword evidence="1" id="KW-0472">Membrane</keyword>
<gene>
    <name evidence="2" type="ORF">BpHYR1_028043</name>
</gene>
<feature type="transmembrane region" description="Helical" evidence="1">
    <location>
        <begin position="103"/>
        <end position="121"/>
    </location>
</feature>
<evidence type="ECO:0000313" key="3">
    <source>
        <dbReference type="Proteomes" id="UP000276133"/>
    </source>
</evidence>
<keyword evidence="1" id="KW-0812">Transmembrane</keyword>
<keyword evidence="1" id="KW-1133">Transmembrane helix</keyword>
<dbReference type="EMBL" id="REGN01001682">
    <property type="protein sequence ID" value="RNA33112.1"/>
    <property type="molecule type" value="Genomic_DNA"/>
</dbReference>
<keyword evidence="3" id="KW-1185">Reference proteome</keyword>
<protein>
    <submittedName>
        <fullName evidence="2">Uncharacterized protein</fullName>
    </submittedName>
</protein>
<feature type="transmembrane region" description="Helical" evidence="1">
    <location>
        <begin position="127"/>
        <end position="151"/>
    </location>
</feature>
<comment type="caution">
    <text evidence="2">The sequence shown here is derived from an EMBL/GenBank/DDBJ whole genome shotgun (WGS) entry which is preliminary data.</text>
</comment>
<feature type="transmembrane region" description="Helical" evidence="1">
    <location>
        <begin position="70"/>
        <end position="91"/>
    </location>
</feature>
<proteinExistence type="predicted"/>
<feature type="transmembrane region" description="Helical" evidence="1">
    <location>
        <begin position="6"/>
        <end position="26"/>
    </location>
</feature>
<feature type="transmembrane region" description="Helical" evidence="1">
    <location>
        <begin position="226"/>
        <end position="245"/>
    </location>
</feature>
<organism evidence="2 3">
    <name type="scientific">Brachionus plicatilis</name>
    <name type="common">Marine rotifer</name>
    <name type="synonym">Brachionus muelleri</name>
    <dbReference type="NCBI Taxonomy" id="10195"/>
    <lineage>
        <taxon>Eukaryota</taxon>
        <taxon>Metazoa</taxon>
        <taxon>Spiralia</taxon>
        <taxon>Gnathifera</taxon>
        <taxon>Rotifera</taxon>
        <taxon>Eurotatoria</taxon>
        <taxon>Monogononta</taxon>
        <taxon>Pseudotrocha</taxon>
        <taxon>Ploima</taxon>
        <taxon>Brachionidae</taxon>
        <taxon>Brachionus</taxon>
    </lineage>
</organism>
<feature type="transmembrane region" description="Helical" evidence="1">
    <location>
        <begin position="33"/>
        <end position="50"/>
    </location>
</feature>